<organism evidence="1 2">
    <name type="scientific">Apiospora phragmitis</name>
    <dbReference type="NCBI Taxonomy" id="2905665"/>
    <lineage>
        <taxon>Eukaryota</taxon>
        <taxon>Fungi</taxon>
        <taxon>Dikarya</taxon>
        <taxon>Ascomycota</taxon>
        <taxon>Pezizomycotina</taxon>
        <taxon>Sordariomycetes</taxon>
        <taxon>Xylariomycetidae</taxon>
        <taxon>Amphisphaeriales</taxon>
        <taxon>Apiosporaceae</taxon>
        <taxon>Apiospora</taxon>
    </lineage>
</organism>
<dbReference type="GeneID" id="92098068"/>
<name>A0ABR1TBP0_9PEZI</name>
<protein>
    <submittedName>
        <fullName evidence="1">Uncharacterized protein</fullName>
    </submittedName>
</protein>
<gene>
    <name evidence="1" type="ORF">PG994_013596</name>
</gene>
<evidence type="ECO:0000313" key="1">
    <source>
        <dbReference type="EMBL" id="KAK8043113.1"/>
    </source>
</evidence>
<keyword evidence="2" id="KW-1185">Reference proteome</keyword>
<accession>A0ABR1TBP0</accession>
<dbReference type="RefSeq" id="XP_066709966.1">
    <property type="nucleotide sequence ID" value="XM_066865005.1"/>
</dbReference>
<evidence type="ECO:0000313" key="2">
    <source>
        <dbReference type="Proteomes" id="UP001480595"/>
    </source>
</evidence>
<reference evidence="1 2" key="1">
    <citation type="submission" date="2023-01" db="EMBL/GenBank/DDBJ databases">
        <title>Analysis of 21 Apiospora genomes using comparative genomics revels a genus with tremendous synthesis potential of carbohydrate active enzymes and secondary metabolites.</title>
        <authorList>
            <person name="Sorensen T."/>
        </authorList>
    </citation>
    <scope>NUCLEOTIDE SEQUENCE [LARGE SCALE GENOMIC DNA]</scope>
    <source>
        <strain evidence="1 2">CBS 135458</strain>
    </source>
</reference>
<dbReference type="EMBL" id="JAQQWL010000013">
    <property type="protein sequence ID" value="KAK8043113.1"/>
    <property type="molecule type" value="Genomic_DNA"/>
</dbReference>
<sequence>MANEEACFLLTDDSQGFNRIDEIQPGSTLTIDQEFTINDNVEDFVDGDLRLELHLSGPQTRLIQTVQEHRMEVQISCPYQRTENPGYLLVVNSDTPNYAIRQTLGFVRHRLRMEVDVFNLSVYGSYNIRGSGESVLSQYSGKSIIIFCNDYRHPWLGLSRPWDFIDPRAATKLLECGTSLHFSNVAEAALNDLQSWTNTVVFPARGLRADQHTVSIQDSNTLATDLRRSRVSLEVLREFPVAQTPLSAFESLESTLNRRTRTTVKMLAQNLPLRRFIVAPVPTTSGGETPKKGRLLVMEGVPRTAKMTATTVPFQDLPPSSYRQTESVSDHDAFLLVSCLPFNRRVRMFWNMVCHEDAHGIGWDTLFEGLEKGLEEGLEEGLEKGLRRDSRNSLRPRRKLELTNSLS</sequence>
<proteinExistence type="predicted"/>
<dbReference type="Proteomes" id="UP001480595">
    <property type="component" value="Unassembled WGS sequence"/>
</dbReference>
<comment type="caution">
    <text evidence="1">The sequence shown here is derived from an EMBL/GenBank/DDBJ whole genome shotgun (WGS) entry which is preliminary data.</text>
</comment>